<evidence type="ECO:0000313" key="1">
    <source>
        <dbReference type="EMBL" id="GHD69929.1"/>
    </source>
</evidence>
<evidence type="ECO:0000313" key="2">
    <source>
        <dbReference type="Proteomes" id="UP000604737"/>
    </source>
</evidence>
<organism evidence="1 2">
    <name type="scientific">Jeongeupia chitinilytica</name>
    <dbReference type="NCBI Taxonomy" id="1041641"/>
    <lineage>
        <taxon>Bacteria</taxon>
        <taxon>Pseudomonadati</taxon>
        <taxon>Pseudomonadota</taxon>
        <taxon>Betaproteobacteria</taxon>
        <taxon>Neisseriales</taxon>
        <taxon>Chitinibacteraceae</taxon>
        <taxon>Jeongeupia</taxon>
    </lineage>
</organism>
<dbReference type="Proteomes" id="UP000604737">
    <property type="component" value="Unassembled WGS sequence"/>
</dbReference>
<protein>
    <submittedName>
        <fullName evidence="1">Uncharacterized protein</fullName>
    </submittedName>
</protein>
<proteinExistence type="predicted"/>
<comment type="caution">
    <text evidence="1">The sequence shown here is derived from an EMBL/GenBank/DDBJ whole genome shotgun (WGS) entry which is preliminary data.</text>
</comment>
<gene>
    <name evidence="1" type="ORF">GCM10007350_37280</name>
</gene>
<sequence length="97" mass="11008">MPVTHPPAVTLEMLRIVGPHSVRSWRIGLFQLAEASEVSCRLVCESSDGIEILVESTRGRIERFGSDILHGALGYLPQYIEVRCPFSISYYRRSRDE</sequence>
<dbReference type="EMBL" id="BMYO01000015">
    <property type="protein sequence ID" value="GHD69929.1"/>
    <property type="molecule type" value="Genomic_DNA"/>
</dbReference>
<keyword evidence="2" id="KW-1185">Reference proteome</keyword>
<accession>A0ABQ3H554</accession>
<name>A0ABQ3H554_9NEIS</name>
<reference evidence="2" key="1">
    <citation type="journal article" date="2019" name="Int. J. Syst. Evol. Microbiol.">
        <title>The Global Catalogue of Microorganisms (GCM) 10K type strain sequencing project: providing services to taxonomists for standard genome sequencing and annotation.</title>
        <authorList>
            <consortium name="The Broad Institute Genomics Platform"/>
            <consortium name="The Broad Institute Genome Sequencing Center for Infectious Disease"/>
            <person name="Wu L."/>
            <person name="Ma J."/>
        </authorList>
    </citation>
    <scope>NUCLEOTIDE SEQUENCE [LARGE SCALE GENOMIC DNA]</scope>
    <source>
        <strain evidence="2">KCTC 23701</strain>
    </source>
</reference>